<dbReference type="Pfam" id="PF10065">
    <property type="entry name" value="DUF2303"/>
    <property type="match status" value="1"/>
</dbReference>
<name>A0AAX4J5T3_9CAUD</name>
<dbReference type="InterPro" id="IPR019276">
    <property type="entry name" value="DUF2303"/>
</dbReference>
<evidence type="ECO:0000313" key="1">
    <source>
        <dbReference type="EMBL" id="WRQ13075.1"/>
    </source>
</evidence>
<dbReference type="EMBL" id="OR813779">
    <property type="protein sequence ID" value="WRQ13075.1"/>
    <property type="molecule type" value="Genomic_DNA"/>
</dbReference>
<dbReference type="Proteomes" id="UP001432163">
    <property type="component" value="Segment"/>
</dbReference>
<proteinExistence type="predicted"/>
<organism evidence="1 2">
    <name type="scientific">Vibrio phage vB_VpM-pA2SJ1</name>
    <dbReference type="NCBI Taxonomy" id="3095964"/>
    <lineage>
        <taxon>Viruses</taxon>
        <taxon>Duplodnaviria</taxon>
        <taxon>Heunggongvirae</taxon>
        <taxon>Uroviricota</taxon>
        <taxon>Caudoviricetes</taxon>
    </lineage>
</organism>
<sequence length="273" mass="30605">MSMTKEAIQHVQESANIPAIMEQMDHADAPLAVIPDSMSMKSLESYMENRNRFRASMATQSIDDFVAYCKKYDRENAECFVNADSMSAKTVIDLGTVDQPLHCDHTARVQLKPTALFKAVCNIHEERLSQKQLAEFIEDYKEYIVAFDKEGEVINTELAAQGIRAMTVKSSRELNSNVQDLGYSASALESMDVSSQISTPAGFRFTCVPYNGLGERSFELRFSAITRGDDLALSVRIKQFEAQQEEMAEEFKDILVDKLSDTLVETFIGSIDC</sequence>
<evidence type="ECO:0008006" key="3">
    <source>
        <dbReference type="Google" id="ProtNLM"/>
    </source>
</evidence>
<evidence type="ECO:0000313" key="2">
    <source>
        <dbReference type="Proteomes" id="UP001432163"/>
    </source>
</evidence>
<reference evidence="1" key="1">
    <citation type="submission" date="2023-11" db="EMBL/GenBank/DDBJ databases">
        <title>Complete genome sequence of Vibrio virus vB_VpM-pA2SJ1.</title>
        <authorList>
            <person name="Lim S.J."/>
            <person name="Park S.Y."/>
            <person name="Kim J.H."/>
        </authorList>
    </citation>
    <scope>NUCLEOTIDE SEQUENCE</scope>
</reference>
<accession>A0AAX4J5T3</accession>
<protein>
    <recommendedName>
        <fullName evidence="3">DUF2303 family protein</fullName>
    </recommendedName>
</protein>